<proteinExistence type="inferred from homology"/>
<dbReference type="InParanoid" id="A0A803T6Z5"/>
<dbReference type="Pfam" id="PF00340">
    <property type="entry name" value="IL1"/>
    <property type="match status" value="1"/>
</dbReference>
<dbReference type="SUPFAM" id="SSF50353">
    <property type="entry name" value="Cytokine"/>
    <property type="match status" value="1"/>
</dbReference>
<dbReference type="InterPro" id="IPR000975">
    <property type="entry name" value="IL-1_fam"/>
</dbReference>
<evidence type="ECO:0000313" key="9">
    <source>
        <dbReference type="Ensembl" id="ENSACAP00000030985.1"/>
    </source>
</evidence>
<dbReference type="GeneTree" id="ENSGT00950000182943"/>
<protein>
    <recommendedName>
        <fullName evidence="8">Interleukin-1</fullName>
    </recommendedName>
</protein>
<evidence type="ECO:0000256" key="1">
    <source>
        <dbReference type="ARBA" id="ARBA00004613"/>
    </source>
</evidence>
<gene>
    <name evidence="9" type="primary">LOC103279675</name>
</gene>
<evidence type="ECO:0000256" key="8">
    <source>
        <dbReference type="RuleBase" id="RU003753"/>
    </source>
</evidence>
<dbReference type="InterPro" id="IPR020877">
    <property type="entry name" value="IL-1_CS"/>
</dbReference>
<keyword evidence="10" id="KW-1185">Reference proteome</keyword>
<evidence type="ECO:0000256" key="5">
    <source>
        <dbReference type="ARBA" id="ARBA00023157"/>
    </source>
</evidence>
<dbReference type="GO" id="GO:0006955">
    <property type="term" value="P:immune response"/>
    <property type="evidence" value="ECO:0000318"/>
    <property type="project" value="GO_Central"/>
</dbReference>
<dbReference type="Ensembl" id="ENSACAT00000039065.1">
    <property type="protein sequence ID" value="ENSACAP00000030985.1"/>
    <property type="gene ID" value="ENSACAG00000045225.1"/>
</dbReference>
<dbReference type="InterPro" id="IPR003297">
    <property type="entry name" value="IL-1RA/IL-36"/>
</dbReference>
<dbReference type="InterPro" id="IPR008996">
    <property type="entry name" value="IL1/FGF"/>
</dbReference>
<reference evidence="9" key="2">
    <citation type="submission" date="2025-08" db="UniProtKB">
        <authorList>
            <consortium name="Ensembl"/>
        </authorList>
    </citation>
    <scope>IDENTIFICATION</scope>
</reference>
<evidence type="ECO:0000256" key="6">
    <source>
        <dbReference type="ARBA" id="ARBA00023180"/>
    </source>
</evidence>
<evidence type="ECO:0000256" key="3">
    <source>
        <dbReference type="ARBA" id="ARBA00022525"/>
    </source>
</evidence>
<dbReference type="Proteomes" id="UP000001646">
    <property type="component" value="Unplaced"/>
</dbReference>
<dbReference type="GO" id="GO:0019221">
    <property type="term" value="P:cytokine-mediated signaling pathway"/>
    <property type="evidence" value="ECO:0000318"/>
    <property type="project" value="GO_Central"/>
</dbReference>
<dbReference type="GO" id="GO:0005125">
    <property type="term" value="F:cytokine activity"/>
    <property type="evidence" value="ECO:0000318"/>
    <property type="project" value="GO_Central"/>
</dbReference>
<evidence type="ECO:0000256" key="7">
    <source>
        <dbReference type="ARBA" id="ARBA00034096"/>
    </source>
</evidence>
<dbReference type="SMART" id="SM00125">
    <property type="entry name" value="IL1"/>
    <property type="match status" value="1"/>
</dbReference>
<reference evidence="9" key="3">
    <citation type="submission" date="2025-09" db="UniProtKB">
        <authorList>
            <consortium name="Ensembl"/>
        </authorList>
    </citation>
    <scope>IDENTIFICATION</scope>
</reference>
<dbReference type="PANTHER" id="PTHR10078">
    <property type="entry name" value="INTERLEUKIN-1 FAMILY MEMBER"/>
    <property type="match status" value="1"/>
</dbReference>
<dbReference type="PRINTS" id="PR00264">
    <property type="entry name" value="INTERLEUKIN1"/>
</dbReference>
<keyword evidence="6" id="KW-0325">Glycoprotein</keyword>
<dbReference type="PROSITE" id="PS00253">
    <property type="entry name" value="INTERLEUKIN_1"/>
    <property type="match status" value="1"/>
</dbReference>
<dbReference type="GO" id="GO:0005615">
    <property type="term" value="C:extracellular space"/>
    <property type="evidence" value="ECO:0000318"/>
    <property type="project" value="GO_Central"/>
</dbReference>
<comment type="subcellular location">
    <subcellularLocation>
        <location evidence="1 8">Secreted</location>
    </subcellularLocation>
</comment>
<dbReference type="GO" id="GO:0006954">
    <property type="term" value="P:inflammatory response"/>
    <property type="evidence" value="ECO:0000318"/>
    <property type="project" value="GO_Central"/>
</dbReference>
<sequence>MQFPPISVTKLRLKKHCEHCRKVLLHGDRSCSPRVSWIGTGSKEKLIAPSRFRIWDLSQKYFFLENKTLVAVPKGSNSPEELLGVVPNRGIKDTNANIFPIIMGPQDGKRVLSCAGSGGQPQIKIEEEDIMNLYGKNEPLKNFTFLNHTGDGQQTCSFESAAFPGWFLSTSTEPNKPISLSQKGGAEITTFYFEKSK</sequence>
<accession>A0A803T6Z5</accession>
<dbReference type="Gene3D" id="2.80.10.50">
    <property type="match status" value="1"/>
</dbReference>
<comment type="similarity">
    <text evidence="2 8">Belongs to the IL-1 family.</text>
</comment>
<dbReference type="PRINTS" id="PR01360">
    <property type="entry name" value="INTRLEUKIN1X"/>
</dbReference>
<keyword evidence="4" id="KW-0732">Signal</keyword>
<dbReference type="GO" id="GO:0005149">
    <property type="term" value="F:interleukin-1 receptor binding"/>
    <property type="evidence" value="ECO:0007669"/>
    <property type="project" value="UniProtKB-UniRule"/>
</dbReference>
<keyword evidence="3 8" id="KW-0964">Secreted</keyword>
<evidence type="ECO:0000256" key="2">
    <source>
        <dbReference type="ARBA" id="ARBA00010448"/>
    </source>
</evidence>
<dbReference type="GO" id="GO:0071222">
    <property type="term" value="P:cellular response to lipopolysaccharide"/>
    <property type="evidence" value="ECO:0000318"/>
    <property type="project" value="GO_Central"/>
</dbReference>
<dbReference type="AlphaFoldDB" id="A0A803T6Z5"/>
<evidence type="ECO:0000313" key="10">
    <source>
        <dbReference type="Proteomes" id="UP000001646"/>
    </source>
</evidence>
<reference evidence="9" key="1">
    <citation type="submission" date="2009-12" db="EMBL/GenBank/DDBJ databases">
        <title>The Genome Sequence of Anolis carolinensis (Green Anole Lizard).</title>
        <authorList>
            <consortium name="The Genome Sequencing Platform"/>
            <person name="Di Palma F."/>
            <person name="Alfoldi J."/>
            <person name="Heiman D."/>
            <person name="Young S."/>
            <person name="Grabherr M."/>
            <person name="Johnson J."/>
            <person name="Lander E.S."/>
            <person name="Lindblad-Toh K."/>
        </authorList>
    </citation>
    <scope>NUCLEOTIDE SEQUENCE [LARGE SCALE GENOMIC DNA]</scope>
    <source>
        <strain evidence="9">JBL SC #1</strain>
    </source>
</reference>
<organism evidence="9 10">
    <name type="scientific">Anolis carolinensis</name>
    <name type="common">Green anole</name>
    <name type="synonym">American chameleon</name>
    <dbReference type="NCBI Taxonomy" id="28377"/>
    <lineage>
        <taxon>Eukaryota</taxon>
        <taxon>Metazoa</taxon>
        <taxon>Chordata</taxon>
        <taxon>Craniata</taxon>
        <taxon>Vertebrata</taxon>
        <taxon>Euteleostomi</taxon>
        <taxon>Lepidosauria</taxon>
        <taxon>Squamata</taxon>
        <taxon>Bifurcata</taxon>
        <taxon>Unidentata</taxon>
        <taxon>Episquamata</taxon>
        <taxon>Toxicofera</taxon>
        <taxon>Iguania</taxon>
        <taxon>Dactyloidae</taxon>
        <taxon>Anolis</taxon>
    </lineage>
</organism>
<name>A0A803T6Z5_ANOCA</name>
<dbReference type="FunFam" id="2.80.10.50:FF:000013">
    <property type="entry name" value="Interleukin-1"/>
    <property type="match status" value="1"/>
</dbReference>
<keyword evidence="5" id="KW-1015">Disulfide bond</keyword>
<dbReference type="PANTHER" id="PTHR10078:SF28">
    <property type="entry name" value="INTERLEUKIN-1 RECEPTOR ANTAGONIST PROTEIN"/>
    <property type="match status" value="1"/>
</dbReference>
<comment type="function">
    <text evidence="7">Anti-inflammatory antagonist of interleukin-1 family of proinflammatory cytokines such as interleukin-1beta/IL1B and interleukin-1alpha/IL1A. Protects from immune dysregulation and uncontrolled systemic inflammation triggered by IL1 for a range of innate stimulatory agents such as pathogens.</text>
</comment>
<evidence type="ECO:0000256" key="4">
    <source>
        <dbReference type="ARBA" id="ARBA00022729"/>
    </source>
</evidence>